<reference evidence="1 2" key="1">
    <citation type="submission" date="2016-10" db="EMBL/GenBank/DDBJ databases">
        <authorList>
            <person name="de Groot N.N."/>
        </authorList>
    </citation>
    <scope>NUCLEOTIDE SEQUENCE [LARGE SCALE GENOMIC DNA]</scope>
    <source>
        <strain evidence="1 2">DSM 23413</strain>
    </source>
</reference>
<evidence type="ECO:0000313" key="1">
    <source>
        <dbReference type="EMBL" id="SEF96336.1"/>
    </source>
</evidence>
<dbReference type="EMBL" id="FNVD01000007">
    <property type="protein sequence ID" value="SEF96336.1"/>
    <property type="molecule type" value="Genomic_DNA"/>
</dbReference>
<dbReference type="RefSeq" id="WP_235003792.1">
    <property type="nucleotide sequence ID" value="NZ_FNVD01000007.1"/>
</dbReference>
<name>A0A1H5WAQ2_9RHOB</name>
<dbReference type="PROSITE" id="PS51257">
    <property type="entry name" value="PROKAR_LIPOPROTEIN"/>
    <property type="match status" value="1"/>
</dbReference>
<sequence>MRMCGKFTQPVNAARLGRAGLALVWIGLAAGCAQIPELAASINEDLRDSRYPALVPIDRAVVPLPAPEEEASELQSELDARRARLRRRAEAMLNEGAGG</sequence>
<evidence type="ECO:0000313" key="2">
    <source>
        <dbReference type="Proteomes" id="UP000236742"/>
    </source>
</evidence>
<gene>
    <name evidence="1" type="ORF">SAMN05421751_107190</name>
</gene>
<organism evidence="1 2">
    <name type="scientific">Jhaorihella thermophila</name>
    <dbReference type="NCBI Taxonomy" id="488547"/>
    <lineage>
        <taxon>Bacteria</taxon>
        <taxon>Pseudomonadati</taxon>
        <taxon>Pseudomonadota</taxon>
        <taxon>Alphaproteobacteria</taxon>
        <taxon>Rhodobacterales</taxon>
        <taxon>Paracoccaceae</taxon>
        <taxon>Jhaorihella</taxon>
    </lineage>
</organism>
<proteinExistence type="predicted"/>
<dbReference type="Proteomes" id="UP000236742">
    <property type="component" value="Unassembled WGS sequence"/>
</dbReference>
<keyword evidence="2" id="KW-1185">Reference proteome</keyword>
<accession>A0A1H5WAQ2</accession>
<dbReference type="AlphaFoldDB" id="A0A1H5WAQ2"/>
<protein>
    <submittedName>
        <fullName evidence="1">Uncharacterized protein</fullName>
    </submittedName>
</protein>